<accession>A0A562VAD2</accession>
<dbReference type="RefSeq" id="WP_147132352.1">
    <property type="nucleotide sequence ID" value="NZ_BAABIJ010000001.1"/>
</dbReference>
<reference evidence="1 2" key="1">
    <citation type="journal article" date="2013" name="Stand. Genomic Sci.">
        <title>Genomic Encyclopedia of Type Strains, Phase I: The one thousand microbial genomes (KMG-I) project.</title>
        <authorList>
            <person name="Kyrpides N.C."/>
            <person name="Woyke T."/>
            <person name="Eisen J.A."/>
            <person name="Garrity G."/>
            <person name="Lilburn T.G."/>
            <person name="Beck B.J."/>
            <person name="Whitman W.B."/>
            <person name="Hugenholtz P."/>
            <person name="Klenk H.P."/>
        </authorList>
    </citation>
    <scope>NUCLEOTIDE SEQUENCE [LARGE SCALE GENOMIC DNA]</scope>
    <source>
        <strain evidence="1 2">DSM 45044</strain>
    </source>
</reference>
<dbReference type="AlphaFoldDB" id="A0A562VAD2"/>
<evidence type="ECO:0000313" key="1">
    <source>
        <dbReference type="EMBL" id="TWJ14767.1"/>
    </source>
</evidence>
<proteinExistence type="predicted"/>
<gene>
    <name evidence="1" type="ORF">LX16_0457</name>
</gene>
<dbReference type="InterPro" id="IPR011051">
    <property type="entry name" value="RmlC_Cupin_sf"/>
</dbReference>
<name>A0A562VAD2_9ACTN</name>
<sequence length="129" mass="13402">MQFFRFDRAERVIDRFDSAGATATRVAGGDGRFQLTCLSIAPGGTIGEHSAPVRQLLLVVAGDGWVAGPDGRRVAIAAGTGVQWEPGEDHTSGSETGMTMLALEGPSVETHPADQPPGAQIRCAKGDGQ</sequence>
<dbReference type="Gene3D" id="2.60.120.10">
    <property type="entry name" value="Jelly Rolls"/>
    <property type="match status" value="1"/>
</dbReference>
<dbReference type="Proteomes" id="UP000321617">
    <property type="component" value="Unassembled WGS sequence"/>
</dbReference>
<comment type="caution">
    <text evidence="1">The sequence shown here is derived from an EMBL/GenBank/DDBJ whole genome shotgun (WGS) entry which is preliminary data.</text>
</comment>
<dbReference type="SUPFAM" id="SSF51182">
    <property type="entry name" value="RmlC-like cupins"/>
    <property type="match status" value="1"/>
</dbReference>
<evidence type="ECO:0008006" key="3">
    <source>
        <dbReference type="Google" id="ProtNLM"/>
    </source>
</evidence>
<protein>
    <recommendedName>
        <fullName evidence="3">Cupin domain-containing protein</fullName>
    </recommendedName>
</protein>
<keyword evidence="2" id="KW-1185">Reference proteome</keyword>
<dbReference type="InterPro" id="IPR014710">
    <property type="entry name" value="RmlC-like_jellyroll"/>
</dbReference>
<organism evidence="1 2">
    <name type="scientific">Stackebrandtia albiflava</name>
    <dbReference type="NCBI Taxonomy" id="406432"/>
    <lineage>
        <taxon>Bacteria</taxon>
        <taxon>Bacillati</taxon>
        <taxon>Actinomycetota</taxon>
        <taxon>Actinomycetes</taxon>
        <taxon>Glycomycetales</taxon>
        <taxon>Glycomycetaceae</taxon>
        <taxon>Stackebrandtia</taxon>
    </lineage>
</organism>
<dbReference type="EMBL" id="VLLL01000005">
    <property type="protein sequence ID" value="TWJ14767.1"/>
    <property type="molecule type" value="Genomic_DNA"/>
</dbReference>
<dbReference type="OrthoDB" id="3782397at2"/>
<evidence type="ECO:0000313" key="2">
    <source>
        <dbReference type="Proteomes" id="UP000321617"/>
    </source>
</evidence>